<protein>
    <submittedName>
        <fullName evidence="1">Uncharacterized protein</fullName>
    </submittedName>
</protein>
<name>A0A075FU08_9EURY</name>
<organism evidence="1">
    <name type="scientific">uncultured marine group II/III euryarchaeote AD1000_58_G05</name>
    <dbReference type="NCBI Taxonomy" id="1457790"/>
    <lineage>
        <taxon>Archaea</taxon>
        <taxon>Methanobacteriati</taxon>
        <taxon>Methanobacteriota</taxon>
        <taxon>environmental samples</taxon>
    </lineage>
</organism>
<proteinExistence type="predicted"/>
<reference evidence="1" key="1">
    <citation type="journal article" date="2014" name="Genome Biol. Evol.">
        <title>Pangenome evidence for extensive interdomain horizontal transfer affecting lineage core and shell genes in uncultured planktonic thaumarchaeota and euryarchaeota.</title>
        <authorList>
            <person name="Deschamps P."/>
            <person name="Zivanovic Y."/>
            <person name="Moreira D."/>
            <person name="Rodriguez-Valera F."/>
            <person name="Lopez-Garcia P."/>
        </authorList>
    </citation>
    <scope>NUCLEOTIDE SEQUENCE</scope>
</reference>
<dbReference type="AlphaFoldDB" id="A0A075FU08"/>
<dbReference type="EMBL" id="KF900442">
    <property type="protein sequence ID" value="AIE95150.1"/>
    <property type="molecule type" value="Genomic_DNA"/>
</dbReference>
<sequence>MGEPENPTNIPAENACNIGAKVFIPGLCPECGAEVKIEWKKCAECENLLG</sequence>
<evidence type="ECO:0000313" key="1">
    <source>
        <dbReference type="EMBL" id="AIE95150.1"/>
    </source>
</evidence>
<accession>A0A075FU08</accession>